<proteinExistence type="predicted"/>
<dbReference type="EMBL" id="FWXV01000018">
    <property type="protein sequence ID" value="SMD26908.1"/>
    <property type="molecule type" value="Genomic_DNA"/>
</dbReference>
<evidence type="ECO:0000313" key="1">
    <source>
        <dbReference type="EMBL" id="SMD26908.1"/>
    </source>
</evidence>
<gene>
    <name evidence="1" type="ORF">SAMN05661093_10495</name>
</gene>
<dbReference type="RefSeq" id="WP_143447203.1">
    <property type="nucleotide sequence ID" value="NZ_FWXV01000018.1"/>
</dbReference>
<dbReference type="Proteomes" id="UP000192674">
    <property type="component" value="Unassembled WGS sequence"/>
</dbReference>
<sequence length="182" mass="19738">MTPTSPPHVDHPNPANFNAYELDDSYRGERYLSGYSADAPGPPVGTNNVVLAFGPSLDPASAETVYVASNQANTEVEHRKLITILYDMQLVTMPALGPDEDIIDVPTDKLPPSPPAMKSVTVKVDGTPLAFDYWQDDHGAWIAHARHERTALTLSGSRAVAVESLSLRKVKNVSDYQLPASK</sequence>
<dbReference type="AlphaFoldDB" id="A0A1W2FZ70"/>
<name>A0A1W2FZ70_KIBAR</name>
<organism evidence="1 2">
    <name type="scientific">Kibdelosporangium aridum</name>
    <dbReference type="NCBI Taxonomy" id="2030"/>
    <lineage>
        <taxon>Bacteria</taxon>
        <taxon>Bacillati</taxon>
        <taxon>Actinomycetota</taxon>
        <taxon>Actinomycetes</taxon>
        <taxon>Pseudonocardiales</taxon>
        <taxon>Pseudonocardiaceae</taxon>
        <taxon>Kibdelosporangium</taxon>
    </lineage>
</organism>
<accession>A0A1W2FZ70</accession>
<keyword evidence="2" id="KW-1185">Reference proteome</keyword>
<reference evidence="1 2" key="1">
    <citation type="submission" date="2017-04" db="EMBL/GenBank/DDBJ databases">
        <authorList>
            <person name="Afonso C.L."/>
            <person name="Miller P.J."/>
            <person name="Scott M.A."/>
            <person name="Spackman E."/>
            <person name="Goraichik I."/>
            <person name="Dimitrov K.M."/>
            <person name="Suarez D.L."/>
            <person name="Swayne D.E."/>
        </authorList>
    </citation>
    <scope>NUCLEOTIDE SEQUENCE [LARGE SCALE GENOMIC DNA]</scope>
    <source>
        <strain evidence="1 2">DSM 43828</strain>
    </source>
</reference>
<protein>
    <submittedName>
        <fullName evidence="1">Uncharacterized protein</fullName>
    </submittedName>
</protein>
<evidence type="ECO:0000313" key="2">
    <source>
        <dbReference type="Proteomes" id="UP000192674"/>
    </source>
</evidence>